<comment type="caution">
    <text evidence="2">The sequence shown here is derived from an EMBL/GenBank/DDBJ whole genome shotgun (WGS) entry which is preliminary data.</text>
</comment>
<accession>A0ABQ6E5H9</accession>
<keyword evidence="1" id="KW-0812">Transmembrane</keyword>
<name>A0ABQ6E5H9_9GAMM</name>
<evidence type="ECO:0000313" key="2">
    <source>
        <dbReference type="EMBL" id="GLS92450.1"/>
    </source>
</evidence>
<evidence type="ECO:0000313" key="3">
    <source>
        <dbReference type="Proteomes" id="UP001157353"/>
    </source>
</evidence>
<sequence length="72" mass="8266">MTNKKATYAFSIKRYLISLLYLALLVASIAMFVDDIAQQTLIQLFFFMAMLTLVVQSIIGLIANRLHRNKKK</sequence>
<dbReference type="EMBL" id="BSPQ01000025">
    <property type="protein sequence ID" value="GLS92450.1"/>
    <property type="molecule type" value="Genomic_DNA"/>
</dbReference>
<feature type="transmembrane region" description="Helical" evidence="1">
    <location>
        <begin position="42"/>
        <end position="63"/>
    </location>
</feature>
<proteinExistence type="predicted"/>
<protein>
    <submittedName>
        <fullName evidence="2">Uncharacterized protein</fullName>
    </submittedName>
</protein>
<keyword evidence="1" id="KW-0472">Membrane</keyword>
<keyword evidence="3" id="KW-1185">Reference proteome</keyword>
<dbReference type="Proteomes" id="UP001157353">
    <property type="component" value="Unassembled WGS sequence"/>
</dbReference>
<gene>
    <name evidence="2" type="ORF">GCM10007916_35220</name>
</gene>
<dbReference type="RefSeq" id="WP_284205554.1">
    <property type="nucleotide sequence ID" value="NZ_BSPQ01000025.1"/>
</dbReference>
<organism evidence="2 3">
    <name type="scientific">Psychromonas marina</name>
    <dbReference type="NCBI Taxonomy" id="88364"/>
    <lineage>
        <taxon>Bacteria</taxon>
        <taxon>Pseudomonadati</taxon>
        <taxon>Pseudomonadota</taxon>
        <taxon>Gammaproteobacteria</taxon>
        <taxon>Alteromonadales</taxon>
        <taxon>Psychromonadaceae</taxon>
        <taxon>Psychromonas</taxon>
    </lineage>
</organism>
<keyword evidence="1" id="KW-1133">Transmembrane helix</keyword>
<evidence type="ECO:0000256" key="1">
    <source>
        <dbReference type="SAM" id="Phobius"/>
    </source>
</evidence>
<reference evidence="3" key="1">
    <citation type="journal article" date="2019" name="Int. J. Syst. Evol. Microbiol.">
        <title>The Global Catalogue of Microorganisms (GCM) 10K type strain sequencing project: providing services to taxonomists for standard genome sequencing and annotation.</title>
        <authorList>
            <consortium name="The Broad Institute Genomics Platform"/>
            <consortium name="The Broad Institute Genome Sequencing Center for Infectious Disease"/>
            <person name="Wu L."/>
            <person name="Ma J."/>
        </authorList>
    </citation>
    <scope>NUCLEOTIDE SEQUENCE [LARGE SCALE GENOMIC DNA]</scope>
    <source>
        <strain evidence="3">NBRC 103166</strain>
    </source>
</reference>